<feature type="compositionally biased region" description="Basic and acidic residues" evidence="1">
    <location>
        <begin position="121"/>
        <end position="151"/>
    </location>
</feature>
<accession>A0A9Q1Q908</accession>
<sequence>MEKTKLARKRRSRTMIKKTNQKGKIENKSIEAVPFLEHANEKENEKETAKEGLPNKSTEKGPLKRKSGKNIIDKPLTKKVKRENSPKHLGKGDKSAQDSGQKGKKKDKSSDENAAKNAPSKPEKKELTYRHLKEGQPLKFKEEAASEKRTY</sequence>
<dbReference type="EMBL" id="JAKOGI010000541">
    <property type="protein sequence ID" value="KAJ8433423.1"/>
    <property type="molecule type" value="Genomic_DNA"/>
</dbReference>
<gene>
    <name evidence="2" type="ORF">Cgig2_024759</name>
</gene>
<proteinExistence type="predicted"/>
<dbReference type="AlphaFoldDB" id="A0A9Q1Q908"/>
<reference evidence="2" key="1">
    <citation type="submission" date="2022-04" db="EMBL/GenBank/DDBJ databases">
        <title>Carnegiea gigantea Genome sequencing and assembly v2.</title>
        <authorList>
            <person name="Copetti D."/>
            <person name="Sanderson M.J."/>
            <person name="Burquez A."/>
            <person name="Wojciechowski M.F."/>
        </authorList>
    </citation>
    <scope>NUCLEOTIDE SEQUENCE</scope>
    <source>
        <strain evidence="2">SGP5-SGP5p</strain>
        <tissue evidence="2">Aerial part</tissue>
    </source>
</reference>
<feature type="compositionally biased region" description="Basic and acidic residues" evidence="1">
    <location>
        <begin position="38"/>
        <end position="50"/>
    </location>
</feature>
<feature type="compositionally biased region" description="Basic and acidic residues" evidence="1">
    <location>
        <begin position="71"/>
        <end position="96"/>
    </location>
</feature>
<dbReference type="Proteomes" id="UP001153076">
    <property type="component" value="Unassembled WGS sequence"/>
</dbReference>
<evidence type="ECO:0000256" key="1">
    <source>
        <dbReference type="SAM" id="MobiDB-lite"/>
    </source>
</evidence>
<feature type="region of interest" description="Disordered" evidence="1">
    <location>
        <begin position="1"/>
        <end position="151"/>
    </location>
</feature>
<organism evidence="2 3">
    <name type="scientific">Carnegiea gigantea</name>
    <dbReference type="NCBI Taxonomy" id="171969"/>
    <lineage>
        <taxon>Eukaryota</taxon>
        <taxon>Viridiplantae</taxon>
        <taxon>Streptophyta</taxon>
        <taxon>Embryophyta</taxon>
        <taxon>Tracheophyta</taxon>
        <taxon>Spermatophyta</taxon>
        <taxon>Magnoliopsida</taxon>
        <taxon>eudicotyledons</taxon>
        <taxon>Gunneridae</taxon>
        <taxon>Pentapetalae</taxon>
        <taxon>Caryophyllales</taxon>
        <taxon>Cactineae</taxon>
        <taxon>Cactaceae</taxon>
        <taxon>Cactoideae</taxon>
        <taxon>Echinocereeae</taxon>
        <taxon>Carnegiea</taxon>
    </lineage>
</organism>
<evidence type="ECO:0000313" key="3">
    <source>
        <dbReference type="Proteomes" id="UP001153076"/>
    </source>
</evidence>
<feature type="compositionally biased region" description="Basic residues" evidence="1">
    <location>
        <begin position="1"/>
        <end position="21"/>
    </location>
</feature>
<keyword evidence="3" id="KW-1185">Reference proteome</keyword>
<evidence type="ECO:0000313" key="2">
    <source>
        <dbReference type="EMBL" id="KAJ8433423.1"/>
    </source>
</evidence>
<protein>
    <submittedName>
        <fullName evidence="2">Uncharacterized protein</fullName>
    </submittedName>
</protein>
<name>A0A9Q1Q908_9CARY</name>
<comment type="caution">
    <text evidence="2">The sequence shown here is derived from an EMBL/GenBank/DDBJ whole genome shotgun (WGS) entry which is preliminary data.</text>
</comment>